<proteinExistence type="inferred from homology"/>
<sequence>MKHQLQLIFKSQKFVAGFVIFAAILLLITIYPLLVTKNPLEMVGGLFYKPGTYVSVTDAVDTNSYKINKDVIADKLAKAASTEEQQLMKDWLLKYCPTVKPEEVNAAKEAYDIIELWLKYYDKEVKMEGATKAVKNQYVRLYDKIENVLNSQGYVVSQKNAETGELEEVAVLGTQAFVNVKDIPNQVTFPLGTDNFGRDVLTELVAAIKTSLKIGLLAGTVATAIGLTLGLLAGYVGGLVDNIITFVTNMFTVIPSFIILILIASSLGQAGRGAMLVAVVIGLTSWPWTCRSVRAQTISLRNRDHVNLSKLSGHSLPRIILTDILPYVASYVVMAYILQIASGILSEAQLSMIGLGPSTNKVATLGLMMNWAMQFQAPLSSAWWAFIPVVLSIALISFSLNLMNTGLDQVFNPQLRD</sequence>
<protein>
    <submittedName>
        <fullName evidence="9">ABC transporter permease subunit</fullName>
    </submittedName>
</protein>
<comment type="similarity">
    <text evidence="7">Belongs to the binding-protein-dependent transport system permease family.</text>
</comment>
<dbReference type="Gene3D" id="1.10.3720.10">
    <property type="entry name" value="MetI-like"/>
    <property type="match status" value="1"/>
</dbReference>
<evidence type="ECO:0000256" key="6">
    <source>
        <dbReference type="ARBA" id="ARBA00023136"/>
    </source>
</evidence>
<dbReference type="KEGG" id="anr:Ana3638_21515"/>
<evidence type="ECO:0000256" key="5">
    <source>
        <dbReference type="ARBA" id="ARBA00022989"/>
    </source>
</evidence>
<evidence type="ECO:0000256" key="2">
    <source>
        <dbReference type="ARBA" id="ARBA00022448"/>
    </source>
</evidence>
<dbReference type="GO" id="GO:0071916">
    <property type="term" value="F:dipeptide transmembrane transporter activity"/>
    <property type="evidence" value="ECO:0007669"/>
    <property type="project" value="TreeGrafter"/>
</dbReference>
<keyword evidence="2 7" id="KW-0813">Transport</keyword>
<feature type="transmembrane region" description="Helical" evidence="7">
    <location>
        <begin position="14"/>
        <end position="34"/>
    </location>
</feature>
<dbReference type="PANTHER" id="PTHR43386:SF1">
    <property type="entry name" value="D,D-DIPEPTIDE TRANSPORT SYSTEM PERMEASE PROTEIN DDPC-RELATED"/>
    <property type="match status" value="1"/>
</dbReference>
<reference evidence="9 10" key="1">
    <citation type="submission" date="2020-01" db="EMBL/GenBank/DDBJ databases">
        <title>Genome analysis of Anaerocolumna sp. CBA3638.</title>
        <authorList>
            <person name="Kim J."/>
            <person name="Roh S.W."/>
        </authorList>
    </citation>
    <scope>NUCLEOTIDE SEQUENCE [LARGE SCALE GENOMIC DNA]</scope>
    <source>
        <strain evidence="9 10">CBA3638</strain>
    </source>
</reference>
<keyword evidence="3" id="KW-1003">Cell membrane</keyword>
<feature type="domain" description="ABC transmembrane type-1" evidence="8">
    <location>
        <begin position="208"/>
        <end position="404"/>
    </location>
</feature>
<evidence type="ECO:0000256" key="4">
    <source>
        <dbReference type="ARBA" id="ARBA00022692"/>
    </source>
</evidence>
<evidence type="ECO:0000256" key="7">
    <source>
        <dbReference type="RuleBase" id="RU363032"/>
    </source>
</evidence>
<feature type="transmembrane region" description="Helical" evidence="7">
    <location>
        <begin position="214"/>
        <end position="237"/>
    </location>
</feature>
<evidence type="ECO:0000313" key="9">
    <source>
        <dbReference type="EMBL" id="QHQ63042.1"/>
    </source>
</evidence>
<dbReference type="EMBL" id="CP048000">
    <property type="protein sequence ID" value="QHQ63042.1"/>
    <property type="molecule type" value="Genomic_DNA"/>
</dbReference>
<keyword evidence="10" id="KW-1185">Reference proteome</keyword>
<keyword evidence="4 7" id="KW-0812">Transmembrane</keyword>
<gene>
    <name evidence="9" type="ORF">Ana3638_21515</name>
</gene>
<evidence type="ECO:0000256" key="3">
    <source>
        <dbReference type="ARBA" id="ARBA00022475"/>
    </source>
</evidence>
<dbReference type="GO" id="GO:0005886">
    <property type="term" value="C:plasma membrane"/>
    <property type="evidence" value="ECO:0007669"/>
    <property type="project" value="UniProtKB-SubCell"/>
</dbReference>
<dbReference type="Pfam" id="PF00528">
    <property type="entry name" value="BPD_transp_1"/>
    <property type="match status" value="1"/>
</dbReference>
<evidence type="ECO:0000256" key="1">
    <source>
        <dbReference type="ARBA" id="ARBA00004651"/>
    </source>
</evidence>
<keyword evidence="6 7" id="KW-0472">Membrane</keyword>
<dbReference type="Proteomes" id="UP000464314">
    <property type="component" value="Chromosome"/>
</dbReference>
<dbReference type="PROSITE" id="PS50928">
    <property type="entry name" value="ABC_TM1"/>
    <property type="match status" value="1"/>
</dbReference>
<comment type="subcellular location">
    <subcellularLocation>
        <location evidence="1 7">Cell membrane</location>
        <topology evidence="1 7">Multi-pass membrane protein</topology>
    </subcellularLocation>
</comment>
<dbReference type="InterPro" id="IPR000515">
    <property type="entry name" value="MetI-like"/>
</dbReference>
<feature type="transmembrane region" description="Helical" evidence="7">
    <location>
        <begin position="270"/>
        <end position="288"/>
    </location>
</feature>
<name>A0A6P1TS09_9FIRM</name>
<feature type="transmembrane region" description="Helical" evidence="7">
    <location>
        <begin position="382"/>
        <end position="403"/>
    </location>
</feature>
<evidence type="ECO:0000313" key="10">
    <source>
        <dbReference type="Proteomes" id="UP000464314"/>
    </source>
</evidence>
<dbReference type="CDD" id="cd06261">
    <property type="entry name" value="TM_PBP2"/>
    <property type="match status" value="1"/>
</dbReference>
<organism evidence="9 10">
    <name type="scientific">Anaerocolumna sedimenticola</name>
    <dbReference type="NCBI Taxonomy" id="2696063"/>
    <lineage>
        <taxon>Bacteria</taxon>
        <taxon>Bacillati</taxon>
        <taxon>Bacillota</taxon>
        <taxon>Clostridia</taxon>
        <taxon>Lachnospirales</taxon>
        <taxon>Lachnospiraceae</taxon>
        <taxon>Anaerocolumna</taxon>
    </lineage>
</organism>
<dbReference type="InterPro" id="IPR050366">
    <property type="entry name" value="BP-dependent_transpt_permease"/>
</dbReference>
<dbReference type="RefSeq" id="WP_161839864.1">
    <property type="nucleotide sequence ID" value="NZ_CP048000.1"/>
</dbReference>
<feature type="transmembrane region" description="Helical" evidence="7">
    <location>
        <begin position="324"/>
        <end position="345"/>
    </location>
</feature>
<dbReference type="PANTHER" id="PTHR43386">
    <property type="entry name" value="OLIGOPEPTIDE TRANSPORT SYSTEM PERMEASE PROTEIN APPC"/>
    <property type="match status" value="1"/>
</dbReference>
<dbReference type="AlphaFoldDB" id="A0A6P1TS09"/>
<feature type="transmembrane region" description="Helical" evidence="7">
    <location>
        <begin position="243"/>
        <end position="263"/>
    </location>
</feature>
<evidence type="ECO:0000259" key="8">
    <source>
        <dbReference type="PROSITE" id="PS50928"/>
    </source>
</evidence>
<dbReference type="SUPFAM" id="SSF161098">
    <property type="entry name" value="MetI-like"/>
    <property type="match status" value="1"/>
</dbReference>
<dbReference type="InterPro" id="IPR035906">
    <property type="entry name" value="MetI-like_sf"/>
</dbReference>
<accession>A0A6P1TS09</accession>
<keyword evidence="5 7" id="KW-1133">Transmembrane helix</keyword>